<dbReference type="Pfam" id="PF14372">
    <property type="entry name" value="hAT-like_RNase-H"/>
    <property type="match status" value="1"/>
</dbReference>
<sequence>MLEILKQFEFAANLFSATYRSFSHVVLPELSVIKVIFFNHKMNEFFDDMISAMEEKFDKYYENILLLYFLTCVIDPCNKLYKLNDFIEYFNNQSTTNTINKQLLIETTKKSFHELYEIYKQTFPCNKVHRLVHLHQIHDMLWLI</sequence>
<comment type="caution">
    <text evidence="2">The sequence shown here is derived from an EMBL/GenBank/DDBJ whole genome shotgun (WGS) entry which is preliminary data.</text>
</comment>
<evidence type="ECO:0000313" key="3">
    <source>
        <dbReference type="Proteomes" id="UP001630127"/>
    </source>
</evidence>
<dbReference type="InterPro" id="IPR025525">
    <property type="entry name" value="hAT-like_transposase_RNase-H"/>
</dbReference>
<organism evidence="2 3">
    <name type="scientific">Cinchona calisaya</name>
    <dbReference type="NCBI Taxonomy" id="153742"/>
    <lineage>
        <taxon>Eukaryota</taxon>
        <taxon>Viridiplantae</taxon>
        <taxon>Streptophyta</taxon>
        <taxon>Embryophyta</taxon>
        <taxon>Tracheophyta</taxon>
        <taxon>Spermatophyta</taxon>
        <taxon>Magnoliopsida</taxon>
        <taxon>eudicotyledons</taxon>
        <taxon>Gunneridae</taxon>
        <taxon>Pentapetalae</taxon>
        <taxon>asterids</taxon>
        <taxon>lamiids</taxon>
        <taxon>Gentianales</taxon>
        <taxon>Rubiaceae</taxon>
        <taxon>Cinchonoideae</taxon>
        <taxon>Cinchoneae</taxon>
        <taxon>Cinchona</taxon>
    </lineage>
</organism>
<keyword evidence="3" id="KW-1185">Reference proteome</keyword>
<dbReference type="AlphaFoldDB" id="A0ABD3A9E8"/>
<evidence type="ECO:0000259" key="1">
    <source>
        <dbReference type="Pfam" id="PF14372"/>
    </source>
</evidence>
<gene>
    <name evidence="2" type="ORF">ACH5RR_012834</name>
</gene>
<accession>A0ABD3A9E8</accession>
<protein>
    <recommendedName>
        <fullName evidence="1">hAT-like transposase RNase-H fold domain-containing protein</fullName>
    </recommendedName>
</protein>
<reference evidence="2 3" key="1">
    <citation type="submission" date="2024-11" db="EMBL/GenBank/DDBJ databases">
        <title>A near-complete genome assembly of Cinchona calisaya.</title>
        <authorList>
            <person name="Lian D.C."/>
            <person name="Zhao X.W."/>
            <person name="Wei L."/>
        </authorList>
    </citation>
    <scope>NUCLEOTIDE SEQUENCE [LARGE SCALE GENOMIC DNA]</scope>
    <source>
        <tissue evidence="2">Nenye</tissue>
    </source>
</reference>
<dbReference type="EMBL" id="JBJUIK010000005">
    <property type="protein sequence ID" value="KAL3528178.1"/>
    <property type="molecule type" value="Genomic_DNA"/>
</dbReference>
<feature type="domain" description="hAT-like transposase RNase-H fold" evidence="1">
    <location>
        <begin position="41"/>
        <end position="119"/>
    </location>
</feature>
<name>A0ABD3A9E8_9GENT</name>
<dbReference type="Proteomes" id="UP001630127">
    <property type="component" value="Unassembled WGS sequence"/>
</dbReference>
<evidence type="ECO:0000313" key="2">
    <source>
        <dbReference type="EMBL" id="KAL3528178.1"/>
    </source>
</evidence>
<proteinExistence type="predicted"/>